<accession>A0A6A6PWM8</accession>
<protein>
    <submittedName>
        <fullName evidence="1">Uncharacterized protein</fullName>
    </submittedName>
</protein>
<keyword evidence="2" id="KW-1185">Reference proteome</keyword>
<dbReference type="EMBL" id="MU001634">
    <property type="protein sequence ID" value="KAF2484166.1"/>
    <property type="molecule type" value="Genomic_DNA"/>
</dbReference>
<name>A0A6A6PWM8_9PEZI</name>
<reference evidence="1" key="1">
    <citation type="journal article" date="2020" name="Stud. Mycol.">
        <title>101 Dothideomycetes genomes: a test case for predicting lifestyles and emergence of pathogens.</title>
        <authorList>
            <person name="Haridas S."/>
            <person name="Albert R."/>
            <person name="Binder M."/>
            <person name="Bloem J."/>
            <person name="Labutti K."/>
            <person name="Salamov A."/>
            <person name="Andreopoulos B."/>
            <person name="Baker S."/>
            <person name="Barry K."/>
            <person name="Bills G."/>
            <person name="Bluhm B."/>
            <person name="Cannon C."/>
            <person name="Castanera R."/>
            <person name="Culley D."/>
            <person name="Daum C."/>
            <person name="Ezra D."/>
            <person name="Gonzalez J."/>
            <person name="Henrissat B."/>
            <person name="Kuo A."/>
            <person name="Liang C."/>
            <person name="Lipzen A."/>
            <person name="Lutzoni F."/>
            <person name="Magnuson J."/>
            <person name="Mondo S."/>
            <person name="Nolan M."/>
            <person name="Ohm R."/>
            <person name="Pangilinan J."/>
            <person name="Park H.-J."/>
            <person name="Ramirez L."/>
            <person name="Alfaro M."/>
            <person name="Sun H."/>
            <person name="Tritt A."/>
            <person name="Yoshinaga Y."/>
            <person name="Zwiers L.-H."/>
            <person name="Turgeon B."/>
            <person name="Goodwin S."/>
            <person name="Spatafora J."/>
            <person name="Crous P."/>
            <person name="Grigoriev I."/>
        </authorList>
    </citation>
    <scope>NUCLEOTIDE SEQUENCE</scope>
    <source>
        <strain evidence="1">CBS 113389</strain>
    </source>
</reference>
<evidence type="ECO:0000313" key="2">
    <source>
        <dbReference type="Proteomes" id="UP000799767"/>
    </source>
</evidence>
<sequence length="170" mass="18617">MDFYSLSAESNKLDKTQLEERHCLMMSRRISLLITGLTMPATKRLNPNLDTAAFGKTLDTSIDGLKAIPGLYYQRFDLDHEAPAESPESVAAFKKVVKDGPPHGGEWDAYFLGAGLRIIPSLTPLFEDLVNTIIVQGKGKAKVMFSANAADHVQVVKRVLPELDAEQSSG</sequence>
<dbReference type="AlphaFoldDB" id="A0A6A6PWM8"/>
<gene>
    <name evidence="1" type="ORF">BDY17DRAFT_122723</name>
</gene>
<dbReference type="RefSeq" id="XP_033590736.1">
    <property type="nucleotide sequence ID" value="XM_033729326.1"/>
</dbReference>
<dbReference type="OrthoDB" id="9986861at2759"/>
<dbReference type="GeneID" id="54470328"/>
<organism evidence="1 2">
    <name type="scientific">Neohortaea acidophila</name>
    <dbReference type="NCBI Taxonomy" id="245834"/>
    <lineage>
        <taxon>Eukaryota</taxon>
        <taxon>Fungi</taxon>
        <taxon>Dikarya</taxon>
        <taxon>Ascomycota</taxon>
        <taxon>Pezizomycotina</taxon>
        <taxon>Dothideomycetes</taxon>
        <taxon>Dothideomycetidae</taxon>
        <taxon>Mycosphaerellales</taxon>
        <taxon>Teratosphaeriaceae</taxon>
        <taxon>Neohortaea</taxon>
    </lineage>
</organism>
<proteinExistence type="predicted"/>
<evidence type="ECO:0000313" key="1">
    <source>
        <dbReference type="EMBL" id="KAF2484166.1"/>
    </source>
</evidence>
<dbReference type="Proteomes" id="UP000799767">
    <property type="component" value="Unassembled WGS sequence"/>
</dbReference>